<gene>
    <name evidence="14" type="primary">rnhB</name>
    <name evidence="19" type="ORF">NDM98_04030</name>
</gene>
<comment type="cofactor">
    <cofactor evidence="14 15">
        <name>Mn(2+)</name>
        <dbReference type="ChEBI" id="CHEBI:29035"/>
    </cofactor>
    <cofactor evidence="14 15">
        <name>Mg(2+)</name>
        <dbReference type="ChEBI" id="CHEBI:18420"/>
    </cofactor>
    <text evidence="14 15">Manganese or magnesium. Binds 1 divalent metal ion per monomer in the absence of substrate. May bind a second metal ion after substrate binding.</text>
</comment>
<keyword evidence="8 14" id="KW-0963">Cytoplasm</keyword>
<evidence type="ECO:0000256" key="13">
    <source>
        <dbReference type="ARBA" id="ARBA00023211"/>
    </source>
</evidence>
<evidence type="ECO:0000256" key="12">
    <source>
        <dbReference type="ARBA" id="ARBA00022801"/>
    </source>
</evidence>
<keyword evidence="10 14" id="KW-0479">Metal-binding</keyword>
<dbReference type="NCBIfam" id="NF000594">
    <property type="entry name" value="PRK00015.1-1"/>
    <property type="match status" value="1"/>
</dbReference>
<proteinExistence type="inferred from homology"/>
<dbReference type="PROSITE" id="PS51975">
    <property type="entry name" value="RNASE_H_2"/>
    <property type="match status" value="1"/>
</dbReference>
<dbReference type="Proteomes" id="UP001203665">
    <property type="component" value="Unassembled WGS sequence"/>
</dbReference>
<comment type="function">
    <text evidence="3 14 16">Endonuclease that specifically degrades the RNA of RNA-DNA hybrids.</text>
</comment>
<dbReference type="SUPFAM" id="SSF53098">
    <property type="entry name" value="Ribonuclease H-like"/>
    <property type="match status" value="1"/>
</dbReference>
<feature type="coiled-coil region" evidence="17">
    <location>
        <begin position="33"/>
        <end position="60"/>
    </location>
</feature>
<dbReference type="GO" id="GO:0004523">
    <property type="term" value="F:RNA-DNA hybrid ribonuclease activity"/>
    <property type="evidence" value="ECO:0007669"/>
    <property type="project" value="UniProtKB-EC"/>
</dbReference>
<evidence type="ECO:0000256" key="9">
    <source>
        <dbReference type="ARBA" id="ARBA00022722"/>
    </source>
</evidence>
<dbReference type="RefSeq" id="WP_251604805.1">
    <property type="nucleotide sequence ID" value="NZ_JAMQJY010000001.1"/>
</dbReference>
<evidence type="ECO:0000256" key="5">
    <source>
        <dbReference type="ARBA" id="ARBA00007383"/>
    </source>
</evidence>
<dbReference type="InterPro" id="IPR022898">
    <property type="entry name" value="RNase_HII"/>
</dbReference>
<evidence type="ECO:0000256" key="1">
    <source>
        <dbReference type="ARBA" id="ARBA00000077"/>
    </source>
</evidence>
<accession>A0ABT0XHS6</accession>
<dbReference type="Gene3D" id="3.30.420.10">
    <property type="entry name" value="Ribonuclease H-like superfamily/Ribonuclease H"/>
    <property type="match status" value="1"/>
</dbReference>
<reference evidence="19" key="1">
    <citation type="submission" date="2022-06" db="EMBL/GenBank/DDBJ databases">
        <title>Alkalicoccobacillus porphyridii sp. nov., isolated from a marine red alga, Porphyridium purpureum and reclassification of Shouchella plakortidis and Shouchella gibsonii as Alkalicoccobacillus plakortidis comb. nov. and Alkalicoccobacillus gibsonii comb. nov.</title>
        <authorList>
            <person name="Kim K.H."/>
            <person name="Lee J.K."/>
            <person name="Han D.M."/>
            <person name="Baek J.H."/>
            <person name="Jeon C.O."/>
        </authorList>
    </citation>
    <scope>NUCLEOTIDE SEQUENCE</scope>
    <source>
        <strain evidence="19">DSM 19153</strain>
    </source>
</reference>
<protein>
    <recommendedName>
        <fullName evidence="7 14">Ribonuclease HII</fullName>
        <shortName evidence="14">RNase HII</shortName>
        <ecNumber evidence="6 14">3.1.26.4</ecNumber>
    </recommendedName>
</protein>
<comment type="cofactor">
    <cofactor evidence="2">
        <name>Mg(2+)</name>
        <dbReference type="ChEBI" id="CHEBI:18420"/>
    </cofactor>
</comment>
<evidence type="ECO:0000256" key="4">
    <source>
        <dbReference type="ARBA" id="ARBA00004496"/>
    </source>
</evidence>
<comment type="similarity">
    <text evidence="5 14 16">Belongs to the RNase HII family.</text>
</comment>
<comment type="subcellular location">
    <subcellularLocation>
        <location evidence="4 14">Cytoplasm</location>
    </subcellularLocation>
</comment>
<dbReference type="Pfam" id="PF01351">
    <property type="entry name" value="RNase_HII"/>
    <property type="match status" value="1"/>
</dbReference>
<organism evidence="19 20">
    <name type="scientific">Alkalicoccobacillus plakortidis</name>
    <dbReference type="NCBI Taxonomy" id="444060"/>
    <lineage>
        <taxon>Bacteria</taxon>
        <taxon>Bacillati</taxon>
        <taxon>Bacillota</taxon>
        <taxon>Bacilli</taxon>
        <taxon>Bacillales</taxon>
        <taxon>Bacillaceae</taxon>
        <taxon>Alkalicoccobacillus</taxon>
    </lineage>
</organism>
<dbReference type="InterPro" id="IPR001352">
    <property type="entry name" value="RNase_HII/HIII"/>
</dbReference>
<evidence type="ECO:0000313" key="20">
    <source>
        <dbReference type="Proteomes" id="UP001203665"/>
    </source>
</evidence>
<dbReference type="NCBIfam" id="NF000595">
    <property type="entry name" value="PRK00015.1-3"/>
    <property type="match status" value="1"/>
</dbReference>
<evidence type="ECO:0000256" key="8">
    <source>
        <dbReference type="ARBA" id="ARBA00022490"/>
    </source>
</evidence>
<evidence type="ECO:0000256" key="3">
    <source>
        <dbReference type="ARBA" id="ARBA00004065"/>
    </source>
</evidence>
<dbReference type="EC" id="3.1.26.4" evidence="6 14"/>
<evidence type="ECO:0000259" key="18">
    <source>
        <dbReference type="PROSITE" id="PS51975"/>
    </source>
</evidence>
<dbReference type="InterPro" id="IPR036397">
    <property type="entry name" value="RNaseH_sf"/>
</dbReference>
<dbReference type="InterPro" id="IPR024567">
    <property type="entry name" value="RNase_HII/HIII_dom"/>
</dbReference>
<dbReference type="InterPro" id="IPR012337">
    <property type="entry name" value="RNaseH-like_sf"/>
</dbReference>
<evidence type="ECO:0000256" key="16">
    <source>
        <dbReference type="RuleBase" id="RU003515"/>
    </source>
</evidence>
<evidence type="ECO:0000256" key="10">
    <source>
        <dbReference type="ARBA" id="ARBA00022723"/>
    </source>
</evidence>
<keyword evidence="17" id="KW-0175">Coiled coil</keyword>
<keyword evidence="13 14" id="KW-0464">Manganese</keyword>
<evidence type="ECO:0000313" key="19">
    <source>
        <dbReference type="EMBL" id="MCM2674757.1"/>
    </source>
</evidence>
<dbReference type="PANTHER" id="PTHR10954">
    <property type="entry name" value="RIBONUCLEASE H2 SUBUNIT A"/>
    <property type="match status" value="1"/>
</dbReference>
<dbReference type="EMBL" id="JAMQJY010000001">
    <property type="protein sequence ID" value="MCM2674757.1"/>
    <property type="molecule type" value="Genomic_DNA"/>
</dbReference>
<evidence type="ECO:0000256" key="6">
    <source>
        <dbReference type="ARBA" id="ARBA00012180"/>
    </source>
</evidence>
<keyword evidence="11 14" id="KW-0255">Endonuclease</keyword>
<evidence type="ECO:0000256" key="2">
    <source>
        <dbReference type="ARBA" id="ARBA00001946"/>
    </source>
</evidence>
<keyword evidence="20" id="KW-1185">Reference proteome</keyword>
<comment type="caution">
    <text evidence="19">The sequence shown here is derived from an EMBL/GenBank/DDBJ whole genome shotgun (WGS) entry which is preliminary data.</text>
</comment>
<feature type="binding site" evidence="14 15">
    <location>
        <position position="171"/>
    </location>
    <ligand>
        <name>a divalent metal cation</name>
        <dbReference type="ChEBI" id="CHEBI:60240"/>
    </ligand>
</feature>
<feature type="domain" description="RNase H type-2" evidence="18">
    <location>
        <begin position="73"/>
        <end position="257"/>
    </location>
</feature>
<name>A0ABT0XHS6_9BACI</name>
<comment type="catalytic activity">
    <reaction evidence="1 14 15 16">
        <text>Endonucleolytic cleavage to 5'-phosphomonoester.</text>
        <dbReference type="EC" id="3.1.26.4"/>
    </reaction>
</comment>
<dbReference type="HAMAP" id="MF_00052_B">
    <property type="entry name" value="RNase_HII_B"/>
    <property type="match status" value="1"/>
</dbReference>
<dbReference type="CDD" id="cd07182">
    <property type="entry name" value="RNase_HII_bacteria_HII_like"/>
    <property type="match status" value="1"/>
</dbReference>
<evidence type="ECO:0000256" key="11">
    <source>
        <dbReference type="ARBA" id="ARBA00022759"/>
    </source>
</evidence>
<keyword evidence="12 14" id="KW-0378">Hydrolase</keyword>
<keyword evidence="9 14" id="KW-0540">Nuclease</keyword>
<dbReference type="PANTHER" id="PTHR10954:SF18">
    <property type="entry name" value="RIBONUCLEASE HII"/>
    <property type="match status" value="1"/>
</dbReference>
<sequence>MHNQSISTIKQMLDTASGEELKNYLVQLEQDNRKGVQQLLKQVNQKLLKKQKELEMFEQMQTYERDLSVNGFKAIAGLDEAGRGPLAGPVVAAAVILPTETTLVGLTDSKKLSKKQREYFFDEIKRQAIAYSIQEVDVSTIDTINIYQATKQAMQLAVENLTTQADYLLLDAMNLPMEVEQTSLIKGDQKSLSIAAASVLAKVSRDRLMEKLDESYPEYGFSQHAGYGTPTHLQALKQYGVTPAHRRSFQPVKDHIG</sequence>
<evidence type="ECO:0000256" key="15">
    <source>
        <dbReference type="PROSITE-ProRule" id="PRU01319"/>
    </source>
</evidence>
<evidence type="ECO:0000256" key="14">
    <source>
        <dbReference type="HAMAP-Rule" id="MF_00052"/>
    </source>
</evidence>
<feature type="binding site" evidence="14 15">
    <location>
        <position position="80"/>
    </location>
    <ligand>
        <name>a divalent metal cation</name>
        <dbReference type="ChEBI" id="CHEBI:60240"/>
    </ligand>
</feature>
<evidence type="ECO:0000256" key="7">
    <source>
        <dbReference type="ARBA" id="ARBA00019179"/>
    </source>
</evidence>
<feature type="binding site" evidence="14 15">
    <location>
        <position position="79"/>
    </location>
    <ligand>
        <name>a divalent metal cation</name>
        <dbReference type="ChEBI" id="CHEBI:60240"/>
    </ligand>
</feature>
<evidence type="ECO:0000256" key="17">
    <source>
        <dbReference type="SAM" id="Coils"/>
    </source>
</evidence>